<dbReference type="SUPFAM" id="SSF53738">
    <property type="entry name" value="Phosphoglucomutase, first 3 domains"/>
    <property type="match status" value="3"/>
</dbReference>
<keyword evidence="3" id="KW-0597">Phosphoprotein</keyword>
<dbReference type="GO" id="GO:0016868">
    <property type="term" value="F:intramolecular phosphotransferase activity"/>
    <property type="evidence" value="ECO:0007669"/>
    <property type="project" value="InterPro"/>
</dbReference>
<protein>
    <submittedName>
        <fullName evidence="13">Unannotated protein</fullName>
    </submittedName>
</protein>
<dbReference type="AlphaFoldDB" id="A0A6J7QW98"/>
<dbReference type="Pfam" id="PF02880">
    <property type="entry name" value="PGM_PMM_III"/>
    <property type="match status" value="1"/>
</dbReference>
<dbReference type="InterPro" id="IPR005841">
    <property type="entry name" value="Alpha-D-phosphohexomutase_SF"/>
</dbReference>
<dbReference type="CDD" id="cd03089">
    <property type="entry name" value="PMM_PGM"/>
    <property type="match status" value="1"/>
</dbReference>
<evidence type="ECO:0000256" key="3">
    <source>
        <dbReference type="ARBA" id="ARBA00022553"/>
    </source>
</evidence>
<name>A0A6J7QW98_9ZZZZ</name>
<dbReference type="PANTHER" id="PTHR43771:SF1">
    <property type="entry name" value="PHOSPHOMANNOMUTASE"/>
    <property type="match status" value="1"/>
</dbReference>
<dbReference type="Pfam" id="PF02879">
    <property type="entry name" value="PGM_PMM_II"/>
    <property type="match status" value="1"/>
</dbReference>
<dbReference type="InterPro" id="IPR016055">
    <property type="entry name" value="A-D-PHexomutase_a/b/a-I/II/III"/>
</dbReference>
<evidence type="ECO:0000259" key="10">
    <source>
        <dbReference type="Pfam" id="PF02880"/>
    </source>
</evidence>
<evidence type="ECO:0000313" key="12">
    <source>
        <dbReference type="EMBL" id="CAB4969756.1"/>
    </source>
</evidence>
<dbReference type="Pfam" id="PF00408">
    <property type="entry name" value="PGM_PMM_IV"/>
    <property type="match status" value="1"/>
</dbReference>
<proteinExistence type="inferred from homology"/>
<dbReference type="InterPro" id="IPR005845">
    <property type="entry name" value="A-D-PHexomutase_a/b/a-II"/>
</dbReference>
<dbReference type="InterPro" id="IPR036900">
    <property type="entry name" value="A-D-PHexomutase_C_sf"/>
</dbReference>
<keyword evidence="6" id="KW-0413">Isomerase</keyword>
<gene>
    <name evidence="11" type="ORF">UFOPK3605_01255</name>
    <name evidence="12" type="ORF">UFOPK3897_00314</name>
    <name evidence="13" type="ORF">UFOPK4121_00721</name>
</gene>
<evidence type="ECO:0000256" key="5">
    <source>
        <dbReference type="ARBA" id="ARBA00022842"/>
    </source>
</evidence>
<accession>A0A6J7QW98</accession>
<sequence length="460" mass="49841">MSKNSSRESDTLDLIFKAYDVRGIYPEQIDESVARRFGAAFAIFTQASSVVVARDVRPSGEALVEAFIAGATEVGVDVVDLGLASTDMVYFASGYLNAPAAVFTASHNPAEYNGIKCCRAGAAPIGEETGLLEIKAMMRTEQDQPSKKRGQVESRDLLSEFVSHVHSFVDLSVLKPLRVIADTANGIGGLIVPAVFAALPFELTTLFSELDGTFPNHPADPIQPENLVDLQSAILAEHADVGLAFDGDADRVFLVDDQANPVSGSITTAMVARSILERLPTEASEQDRTVVHNLICSKVVPEVVRQYDGTPIRTRVGHSFIKQVMAESGAIFGGEHSGHYYFRDNYRADSGVIAALVVLETISRSGISLSELRTDFERYSASGEINSRVADPDAVMTAVSSAYPSATQDRVDGLTVDLGDWWFNLRPSNTEPLLRLNLEAANDEDCFRHTKEVLSLIEAH</sequence>
<feature type="domain" description="Alpha-D-phosphohexomutase C-terminal" evidence="7">
    <location>
        <begin position="384"/>
        <end position="444"/>
    </location>
</feature>
<dbReference type="GO" id="GO:0005975">
    <property type="term" value="P:carbohydrate metabolic process"/>
    <property type="evidence" value="ECO:0007669"/>
    <property type="project" value="InterPro"/>
</dbReference>
<dbReference type="PANTHER" id="PTHR43771">
    <property type="entry name" value="PHOSPHOMANNOMUTASE"/>
    <property type="match status" value="1"/>
</dbReference>
<dbReference type="InterPro" id="IPR005843">
    <property type="entry name" value="A-D-PHexomutase_C"/>
</dbReference>
<comment type="similarity">
    <text evidence="2">Belongs to the phosphohexose mutase family.</text>
</comment>
<evidence type="ECO:0000313" key="13">
    <source>
        <dbReference type="EMBL" id="CAB5021947.1"/>
    </source>
</evidence>
<feature type="domain" description="Alpha-D-phosphohexomutase alpha/beta/alpha" evidence="8">
    <location>
        <begin position="15"/>
        <end position="142"/>
    </location>
</feature>
<dbReference type="GO" id="GO:0046872">
    <property type="term" value="F:metal ion binding"/>
    <property type="evidence" value="ECO:0007669"/>
    <property type="project" value="UniProtKB-KW"/>
</dbReference>
<evidence type="ECO:0000259" key="9">
    <source>
        <dbReference type="Pfam" id="PF02879"/>
    </source>
</evidence>
<dbReference type="PRINTS" id="PR00509">
    <property type="entry name" value="PGMPMM"/>
</dbReference>
<comment type="cofactor">
    <cofactor evidence="1">
        <name>Mg(2+)</name>
        <dbReference type="ChEBI" id="CHEBI:18420"/>
    </cofactor>
</comment>
<dbReference type="Pfam" id="PF02878">
    <property type="entry name" value="PGM_PMM_I"/>
    <property type="match status" value="1"/>
</dbReference>
<dbReference type="EMBL" id="CAFBPQ010000017">
    <property type="protein sequence ID" value="CAB5021947.1"/>
    <property type="molecule type" value="Genomic_DNA"/>
</dbReference>
<evidence type="ECO:0000256" key="2">
    <source>
        <dbReference type="ARBA" id="ARBA00010231"/>
    </source>
</evidence>
<feature type="domain" description="Alpha-D-phosphohexomutase alpha/beta/alpha" evidence="9">
    <location>
        <begin position="160"/>
        <end position="257"/>
    </location>
</feature>
<organism evidence="13">
    <name type="scientific">freshwater metagenome</name>
    <dbReference type="NCBI Taxonomy" id="449393"/>
    <lineage>
        <taxon>unclassified sequences</taxon>
        <taxon>metagenomes</taxon>
        <taxon>ecological metagenomes</taxon>
    </lineage>
</organism>
<dbReference type="EMBL" id="CAFBMM010000075">
    <property type="protein sequence ID" value="CAB4913143.1"/>
    <property type="molecule type" value="Genomic_DNA"/>
</dbReference>
<evidence type="ECO:0000256" key="4">
    <source>
        <dbReference type="ARBA" id="ARBA00022723"/>
    </source>
</evidence>
<feature type="domain" description="Alpha-D-phosphohexomutase alpha/beta/alpha" evidence="10">
    <location>
        <begin position="266"/>
        <end position="379"/>
    </location>
</feature>
<dbReference type="InterPro" id="IPR005844">
    <property type="entry name" value="A-D-PHexomutase_a/b/a-I"/>
</dbReference>
<dbReference type="InterPro" id="IPR005846">
    <property type="entry name" value="A-D-PHexomutase_a/b/a-III"/>
</dbReference>
<evidence type="ECO:0000259" key="8">
    <source>
        <dbReference type="Pfam" id="PF02878"/>
    </source>
</evidence>
<dbReference type="Gene3D" id="3.40.120.10">
    <property type="entry name" value="Alpha-D-Glucose-1,6-Bisphosphate, subunit A, domain 3"/>
    <property type="match status" value="3"/>
</dbReference>
<keyword evidence="5" id="KW-0460">Magnesium</keyword>
<evidence type="ECO:0000259" key="7">
    <source>
        <dbReference type="Pfam" id="PF00408"/>
    </source>
</evidence>
<reference evidence="13" key="1">
    <citation type="submission" date="2020-05" db="EMBL/GenBank/DDBJ databases">
        <authorList>
            <person name="Chiriac C."/>
            <person name="Salcher M."/>
            <person name="Ghai R."/>
            <person name="Kavagutti S V."/>
        </authorList>
    </citation>
    <scope>NUCLEOTIDE SEQUENCE</scope>
</reference>
<dbReference type="Gene3D" id="3.30.310.50">
    <property type="entry name" value="Alpha-D-phosphohexomutase, C-terminal domain"/>
    <property type="match status" value="1"/>
</dbReference>
<dbReference type="EMBL" id="CAFBOF010000003">
    <property type="protein sequence ID" value="CAB4969756.1"/>
    <property type="molecule type" value="Genomic_DNA"/>
</dbReference>
<evidence type="ECO:0000256" key="6">
    <source>
        <dbReference type="ARBA" id="ARBA00023235"/>
    </source>
</evidence>
<evidence type="ECO:0000256" key="1">
    <source>
        <dbReference type="ARBA" id="ARBA00001946"/>
    </source>
</evidence>
<evidence type="ECO:0000313" key="11">
    <source>
        <dbReference type="EMBL" id="CAB4913143.1"/>
    </source>
</evidence>
<keyword evidence="4" id="KW-0479">Metal-binding</keyword>
<dbReference type="SUPFAM" id="SSF55957">
    <property type="entry name" value="Phosphoglucomutase, C-terminal domain"/>
    <property type="match status" value="1"/>
</dbReference>